<comment type="caution">
    <text evidence="2">The sequence shown here is derived from an EMBL/GenBank/DDBJ whole genome shotgun (WGS) entry which is preliminary data.</text>
</comment>
<dbReference type="EMBL" id="JAGMWN010000005">
    <property type="protein sequence ID" value="MBP5857870.1"/>
    <property type="molecule type" value="Genomic_DNA"/>
</dbReference>
<dbReference type="InterPro" id="IPR008407">
    <property type="entry name" value="Brnchd-chn_aa_trnsp_AzlD"/>
</dbReference>
<name>A0A8J7S061_9PROT</name>
<organism evidence="2 3">
    <name type="scientific">Marivibrio halodurans</name>
    <dbReference type="NCBI Taxonomy" id="2039722"/>
    <lineage>
        <taxon>Bacteria</taxon>
        <taxon>Pseudomonadati</taxon>
        <taxon>Pseudomonadota</taxon>
        <taxon>Alphaproteobacteria</taxon>
        <taxon>Rhodospirillales</taxon>
        <taxon>Rhodospirillaceae</taxon>
        <taxon>Marivibrio</taxon>
    </lineage>
</organism>
<feature type="transmembrane region" description="Helical" evidence="1">
    <location>
        <begin position="73"/>
        <end position="101"/>
    </location>
</feature>
<evidence type="ECO:0000313" key="2">
    <source>
        <dbReference type="EMBL" id="MBP5857870.1"/>
    </source>
</evidence>
<protein>
    <submittedName>
        <fullName evidence="2">AzlD domain-containing protein</fullName>
    </submittedName>
</protein>
<dbReference type="Proteomes" id="UP000672602">
    <property type="component" value="Unassembled WGS sequence"/>
</dbReference>
<feature type="transmembrane region" description="Helical" evidence="1">
    <location>
        <begin position="12"/>
        <end position="35"/>
    </location>
</feature>
<keyword evidence="1" id="KW-0812">Transmembrane</keyword>
<evidence type="ECO:0000313" key="3">
    <source>
        <dbReference type="Proteomes" id="UP000672602"/>
    </source>
</evidence>
<dbReference type="Pfam" id="PF05437">
    <property type="entry name" value="AzlD"/>
    <property type="match status" value="1"/>
</dbReference>
<keyword evidence="3" id="KW-1185">Reference proteome</keyword>
<evidence type="ECO:0000256" key="1">
    <source>
        <dbReference type="SAM" id="Phobius"/>
    </source>
</evidence>
<dbReference type="AlphaFoldDB" id="A0A8J7S061"/>
<sequence length="108" mass="11070">MTAEGFWSLDPMNLAAILGMALVTLATRWAGYVAVARLNPTGRFKAALESVPPAVLTSLVAPMTLATGPAESIAAAITVLAAWRLPTLAAVILGVGSVVLLRAVMPMA</sequence>
<dbReference type="RefSeq" id="WP_210682443.1">
    <property type="nucleotide sequence ID" value="NZ_JAGMWN010000005.1"/>
</dbReference>
<keyword evidence="1" id="KW-1133">Transmembrane helix</keyword>
<gene>
    <name evidence="2" type="ORF">KAJ83_12700</name>
</gene>
<reference evidence="2" key="1">
    <citation type="submission" date="2021-04" db="EMBL/GenBank/DDBJ databases">
        <authorList>
            <person name="Zhang D.-C."/>
        </authorList>
    </citation>
    <scope>NUCLEOTIDE SEQUENCE</scope>
    <source>
        <strain evidence="2">CGMCC 1.15697</strain>
    </source>
</reference>
<accession>A0A8J7S061</accession>
<feature type="transmembrane region" description="Helical" evidence="1">
    <location>
        <begin position="47"/>
        <end position="67"/>
    </location>
</feature>
<proteinExistence type="predicted"/>
<keyword evidence="1" id="KW-0472">Membrane</keyword>